<evidence type="ECO:0000313" key="3">
    <source>
        <dbReference type="EMBL" id="AZT44362.1"/>
    </source>
</evidence>
<evidence type="ECO:0000256" key="1">
    <source>
        <dbReference type="SAM" id="Phobius"/>
    </source>
</evidence>
<keyword evidence="3" id="KW-0614">Plasmid</keyword>
<proteinExistence type="predicted"/>
<dbReference type="EMBL" id="CP034710">
    <property type="protein sequence ID" value="AZT39735.1"/>
    <property type="molecule type" value="Genomic_DNA"/>
</dbReference>
<evidence type="ECO:0000313" key="2">
    <source>
        <dbReference type="EMBL" id="AZT39735.1"/>
    </source>
</evidence>
<gene>
    <name evidence="3" type="ORF">EL007_24185</name>
    <name evidence="2" type="ORF">ELZ88_24775</name>
</gene>
<reference evidence="3" key="1">
    <citation type="submission" date="2018-12" db="EMBL/GenBank/DDBJ databases">
        <title>Complete genome sequences of twenty non-typhoidal Salmonella isolates from Rwanda.</title>
        <authorList>
            <person name="Byukusenge M."/>
            <person name="Li L."/>
            <person name="Subhashinie K."/>
            <person name="Nzayirambaho M."/>
            <person name="Kuchipudi S.V."/>
            <person name="Jayarao B.M."/>
        </authorList>
    </citation>
    <scope>NUCLEOTIDE SEQUENCE</scope>
    <source>
        <strain evidence="2">RSE21</strain>
        <strain evidence="3">RSE40</strain>
        <plasmid evidence="2">pRSE21</plasmid>
        <plasmid evidence="3">pRSE40</plasmid>
    </source>
</reference>
<protein>
    <submittedName>
        <fullName evidence="3">Uncharacterized protein</fullName>
    </submittedName>
</protein>
<dbReference type="InterPro" id="IPR046638">
    <property type="entry name" value="DUF6750"/>
</dbReference>
<sequence length="128" mass="13783">MFTPVLSLSVRLWNLSQNIRQRLIQGLVLVLTAFLAPMAQADDDIAGMVQKVLDGIKSVGPGLLDAAKVIGLVMVMTGLGLWFAKKNNPHIKGWHVIVCLVVGGLLIAVDQLTKKTEAQMDLNPVDVG</sequence>
<dbReference type="RefSeq" id="WP_168445603.1">
    <property type="nucleotide sequence ID" value="NZ_CP034699.1"/>
</dbReference>
<geneLocation type="plasmid" evidence="2">
    <name>pRSE21</name>
</geneLocation>
<dbReference type="EMBL" id="CP034699">
    <property type="protein sequence ID" value="AZT44362.1"/>
    <property type="molecule type" value="Genomic_DNA"/>
</dbReference>
<accession>A0A3Q9MU96</accession>
<feature type="transmembrane region" description="Helical" evidence="1">
    <location>
        <begin position="65"/>
        <end position="84"/>
    </location>
</feature>
<name>A0A3Q9MU96_SALET</name>
<dbReference type="Pfam" id="PF20535">
    <property type="entry name" value="DUF6750"/>
    <property type="match status" value="1"/>
</dbReference>
<keyword evidence="1" id="KW-1133">Transmembrane helix</keyword>
<feature type="transmembrane region" description="Helical" evidence="1">
    <location>
        <begin position="91"/>
        <end position="109"/>
    </location>
</feature>
<keyword evidence="1" id="KW-0812">Transmembrane</keyword>
<organism evidence="3">
    <name type="scientific">Salmonella enterica subsp. enterica serovar Karamoja</name>
    <dbReference type="NCBI Taxonomy" id="2500153"/>
    <lineage>
        <taxon>Bacteria</taxon>
        <taxon>Pseudomonadati</taxon>
        <taxon>Pseudomonadota</taxon>
        <taxon>Gammaproteobacteria</taxon>
        <taxon>Enterobacterales</taxon>
        <taxon>Enterobacteriaceae</taxon>
        <taxon>Salmonella</taxon>
    </lineage>
</organism>
<geneLocation type="plasmid" evidence="3">
    <name>pRSE40</name>
</geneLocation>
<dbReference type="AlphaFoldDB" id="A0A3Q9MU96"/>
<keyword evidence="1" id="KW-0472">Membrane</keyword>